<dbReference type="AlphaFoldDB" id="A0A834LQP7"/>
<dbReference type="SUPFAM" id="SSF52047">
    <property type="entry name" value="RNI-like"/>
    <property type="match status" value="1"/>
</dbReference>
<proteinExistence type="predicted"/>
<feature type="compositionally biased region" description="Basic and acidic residues" evidence="3">
    <location>
        <begin position="308"/>
        <end position="320"/>
    </location>
</feature>
<dbReference type="PANTHER" id="PTHR48054:SF94">
    <property type="entry name" value="LEUCINE-RICH REPEAT RECEPTOR-LIKE PROTEIN FASCIATED EAR2"/>
    <property type="match status" value="1"/>
</dbReference>
<accession>A0A834LQP7</accession>
<comment type="caution">
    <text evidence="4">The sequence shown here is derived from an EMBL/GenBank/DDBJ whole genome shotgun (WGS) entry which is preliminary data.</text>
</comment>
<dbReference type="Pfam" id="PF00560">
    <property type="entry name" value="LRR_1"/>
    <property type="match status" value="5"/>
</dbReference>
<keyword evidence="1" id="KW-0433">Leucine-rich repeat</keyword>
<dbReference type="InterPro" id="IPR052592">
    <property type="entry name" value="LRR-RLK"/>
</dbReference>
<evidence type="ECO:0000313" key="4">
    <source>
        <dbReference type="EMBL" id="KAF7145109.1"/>
    </source>
</evidence>
<reference evidence="4" key="1">
    <citation type="submission" date="2019-11" db="EMBL/GenBank/DDBJ databases">
        <authorList>
            <person name="Liu Y."/>
            <person name="Hou J."/>
            <person name="Li T.-Q."/>
            <person name="Guan C.-H."/>
            <person name="Wu X."/>
            <person name="Wu H.-Z."/>
            <person name="Ling F."/>
            <person name="Zhang R."/>
            <person name="Shi X.-G."/>
            <person name="Ren J.-P."/>
            <person name="Chen E.-F."/>
            <person name="Sun J.-M."/>
        </authorList>
    </citation>
    <scope>NUCLEOTIDE SEQUENCE</scope>
    <source>
        <strain evidence="4">Adult_tree_wgs_1</strain>
        <tissue evidence="4">Leaves</tissue>
    </source>
</reference>
<evidence type="ECO:0000256" key="3">
    <source>
        <dbReference type="SAM" id="MobiDB-lite"/>
    </source>
</evidence>
<organism evidence="4 5">
    <name type="scientific">Rhododendron simsii</name>
    <name type="common">Sims's rhododendron</name>
    <dbReference type="NCBI Taxonomy" id="118357"/>
    <lineage>
        <taxon>Eukaryota</taxon>
        <taxon>Viridiplantae</taxon>
        <taxon>Streptophyta</taxon>
        <taxon>Embryophyta</taxon>
        <taxon>Tracheophyta</taxon>
        <taxon>Spermatophyta</taxon>
        <taxon>Magnoliopsida</taxon>
        <taxon>eudicotyledons</taxon>
        <taxon>Gunneridae</taxon>
        <taxon>Pentapetalae</taxon>
        <taxon>asterids</taxon>
        <taxon>Ericales</taxon>
        <taxon>Ericaceae</taxon>
        <taxon>Ericoideae</taxon>
        <taxon>Rhodoreae</taxon>
        <taxon>Rhododendron</taxon>
    </lineage>
</organism>
<dbReference type="FunFam" id="3.80.10.10:FF:000383">
    <property type="entry name" value="Leucine-rich repeat receptor protein kinase EMS1"/>
    <property type="match status" value="1"/>
</dbReference>
<dbReference type="OrthoDB" id="687555at2759"/>
<feature type="region of interest" description="Disordered" evidence="3">
    <location>
        <begin position="308"/>
        <end position="330"/>
    </location>
</feature>
<dbReference type="PANTHER" id="PTHR48054">
    <property type="entry name" value="RECEPTOR KINASE-LIKE PROTEIN XA21"/>
    <property type="match status" value="1"/>
</dbReference>
<protein>
    <submittedName>
        <fullName evidence="4">Uncharacterized protein</fullName>
    </submittedName>
</protein>
<dbReference type="InterPro" id="IPR001611">
    <property type="entry name" value="Leu-rich_rpt"/>
</dbReference>
<dbReference type="Proteomes" id="UP000626092">
    <property type="component" value="Unassembled WGS sequence"/>
</dbReference>
<evidence type="ECO:0000313" key="5">
    <source>
        <dbReference type="Proteomes" id="UP000626092"/>
    </source>
</evidence>
<keyword evidence="2" id="KW-0677">Repeat</keyword>
<sequence length="330" mass="35873">MSHCSNLRDLRVHENKLVGEFPKELAYSMPILVTLYVSKNNLTGGIPLSIGNLTSLEELRASYNPLGGSIPDALGQLGNLKILGLGATQISGTIPPSLYNLSLLQILSVPFNYQLRGSLPPKFGLMFPHLQVLQLYKNQFDGPIPLSISNSSQLVTLELDDNNFTGKVRNDFGNLKNLSWINLGYNNFETTGSDGLAFLSSLTNCSNLENVMLENGQFGGVLPDSVGNLSTSVYYLALDINQLYGSIPSTIGNLVNLEVLALNDNLFTGPIPGSIGLSELISLAGLDPYVLGLGRDMHTLIKPRDQTHLPFDNVERKQESNHLGNGHRIP</sequence>
<evidence type="ECO:0000256" key="1">
    <source>
        <dbReference type="ARBA" id="ARBA00022614"/>
    </source>
</evidence>
<dbReference type="EMBL" id="WJXA01000004">
    <property type="protein sequence ID" value="KAF7145109.1"/>
    <property type="molecule type" value="Genomic_DNA"/>
</dbReference>
<gene>
    <name evidence="4" type="ORF">RHSIM_Rhsim04G0048500</name>
</gene>
<dbReference type="Gene3D" id="3.80.10.10">
    <property type="entry name" value="Ribonuclease Inhibitor"/>
    <property type="match status" value="2"/>
</dbReference>
<name>A0A834LQP7_RHOSS</name>
<keyword evidence="5" id="KW-1185">Reference proteome</keyword>
<evidence type="ECO:0000256" key="2">
    <source>
        <dbReference type="ARBA" id="ARBA00022737"/>
    </source>
</evidence>
<dbReference type="InterPro" id="IPR032675">
    <property type="entry name" value="LRR_dom_sf"/>
</dbReference>